<keyword evidence="3" id="KW-1185">Reference proteome</keyword>
<dbReference type="EMBL" id="QWDC01000004">
    <property type="protein sequence ID" value="RFZ90405.1"/>
    <property type="molecule type" value="Genomic_DNA"/>
</dbReference>
<organism evidence="2 3">
    <name type="scientific">Mucilaginibacter conchicola</name>
    <dbReference type="NCBI Taxonomy" id="2303333"/>
    <lineage>
        <taxon>Bacteria</taxon>
        <taxon>Pseudomonadati</taxon>
        <taxon>Bacteroidota</taxon>
        <taxon>Sphingobacteriia</taxon>
        <taxon>Sphingobacteriales</taxon>
        <taxon>Sphingobacteriaceae</taxon>
        <taxon>Mucilaginibacter</taxon>
    </lineage>
</organism>
<dbReference type="AlphaFoldDB" id="A0A372NPV3"/>
<gene>
    <name evidence="2" type="ORF">D0C36_21675</name>
</gene>
<evidence type="ECO:0000256" key="1">
    <source>
        <dbReference type="SAM" id="SignalP"/>
    </source>
</evidence>
<sequence length="141" mass="16584">MKKLLAITALLLLKFSSVYCQSNFKVDSIYYILPENKNDKDSSILNFDSDEHMVYTTLQSVHLKNGEKPFVSYSLKDEKTYLSSIKLKKLNIVSSSELMLKCREVLNENKIEQYRFFFLEKVAERKYLIHTIKVRQTQTVN</sequence>
<evidence type="ECO:0000313" key="3">
    <source>
        <dbReference type="Proteomes" id="UP000264217"/>
    </source>
</evidence>
<accession>A0A372NPV3</accession>
<name>A0A372NPV3_9SPHI</name>
<dbReference type="RefSeq" id="WP_117393818.1">
    <property type="nucleotide sequence ID" value="NZ_QWDC01000004.1"/>
</dbReference>
<feature type="signal peptide" evidence="1">
    <location>
        <begin position="1"/>
        <end position="20"/>
    </location>
</feature>
<dbReference type="Proteomes" id="UP000264217">
    <property type="component" value="Unassembled WGS sequence"/>
</dbReference>
<feature type="chain" id="PRO_5016919915" evidence="1">
    <location>
        <begin position="21"/>
        <end position="141"/>
    </location>
</feature>
<comment type="caution">
    <text evidence="2">The sequence shown here is derived from an EMBL/GenBank/DDBJ whole genome shotgun (WGS) entry which is preliminary data.</text>
</comment>
<keyword evidence="1" id="KW-0732">Signal</keyword>
<evidence type="ECO:0000313" key="2">
    <source>
        <dbReference type="EMBL" id="RFZ90405.1"/>
    </source>
</evidence>
<protein>
    <submittedName>
        <fullName evidence="2">Uncharacterized protein</fullName>
    </submittedName>
</protein>
<reference evidence="2 3" key="1">
    <citation type="submission" date="2018-08" db="EMBL/GenBank/DDBJ databases">
        <title>Mucilaginibacter sp. MYSH2.</title>
        <authorList>
            <person name="Seo T."/>
        </authorList>
    </citation>
    <scope>NUCLEOTIDE SEQUENCE [LARGE SCALE GENOMIC DNA]</scope>
    <source>
        <strain evidence="2 3">MYSH2</strain>
    </source>
</reference>
<proteinExistence type="predicted"/>